<gene>
    <name evidence="2" type="ORF">SAMN04489841_4070</name>
</gene>
<evidence type="ECO:0000313" key="2">
    <source>
        <dbReference type="EMBL" id="SER54784.1"/>
    </source>
</evidence>
<feature type="transmembrane region" description="Helical" evidence="1">
    <location>
        <begin position="115"/>
        <end position="135"/>
    </location>
</feature>
<feature type="transmembrane region" description="Helical" evidence="1">
    <location>
        <begin position="84"/>
        <end position="103"/>
    </location>
</feature>
<accession>A0A1H9Q2Z3</accession>
<keyword evidence="1" id="KW-0472">Membrane</keyword>
<feature type="transmembrane region" description="Helical" evidence="1">
    <location>
        <begin position="33"/>
        <end position="50"/>
    </location>
</feature>
<feature type="transmembrane region" description="Helical" evidence="1">
    <location>
        <begin position="57"/>
        <end position="78"/>
    </location>
</feature>
<feature type="transmembrane region" description="Helical" evidence="1">
    <location>
        <begin position="7"/>
        <end position="27"/>
    </location>
</feature>
<feature type="transmembrane region" description="Helical" evidence="1">
    <location>
        <begin position="195"/>
        <end position="222"/>
    </location>
</feature>
<keyword evidence="3" id="KW-1185">Reference proteome</keyword>
<dbReference type="AlphaFoldDB" id="A0A1H9Q2Z3"/>
<dbReference type="RefSeq" id="WP_090621075.1">
    <property type="nucleotide sequence ID" value="NZ_FOFD01000006.1"/>
</dbReference>
<evidence type="ECO:0000313" key="3">
    <source>
        <dbReference type="Proteomes" id="UP000199114"/>
    </source>
</evidence>
<dbReference type="OrthoDB" id="170880at2157"/>
<feature type="transmembrane region" description="Helical" evidence="1">
    <location>
        <begin position="361"/>
        <end position="380"/>
    </location>
</feature>
<feature type="transmembrane region" description="Helical" evidence="1">
    <location>
        <begin position="434"/>
        <end position="455"/>
    </location>
</feature>
<dbReference type="Proteomes" id="UP000199114">
    <property type="component" value="Unassembled WGS sequence"/>
</dbReference>
<keyword evidence="1" id="KW-1133">Transmembrane helix</keyword>
<dbReference type="EMBL" id="FOFD01000006">
    <property type="protein sequence ID" value="SER54784.1"/>
    <property type="molecule type" value="Genomic_DNA"/>
</dbReference>
<protein>
    <submittedName>
        <fullName evidence="2">Uncharacterized protein</fullName>
    </submittedName>
</protein>
<keyword evidence="1" id="KW-0812">Transmembrane</keyword>
<reference evidence="3" key="1">
    <citation type="submission" date="2016-10" db="EMBL/GenBank/DDBJ databases">
        <authorList>
            <person name="Varghese N."/>
            <person name="Submissions S."/>
        </authorList>
    </citation>
    <scope>NUCLEOTIDE SEQUENCE [LARGE SCALE GENOMIC DNA]</scope>
    <source>
        <strain evidence="3">DSM 25055</strain>
    </source>
</reference>
<dbReference type="STRING" id="1186196.SAMN04489841_4070"/>
<name>A0A1H9Q2Z3_9EURY</name>
<feature type="transmembrane region" description="Helical" evidence="1">
    <location>
        <begin position="401"/>
        <end position="428"/>
    </location>
</feature>
<feature type="transmembrane region" description="Helical" evidence="1">
    <location>
        <begin position="267"/>
        <end position="290"/>
    </location>
</feature>
<proteinExistence type="predicted"/>
<sequence>MSRDDRLPATTGRAIVVAAAVGTIALAVFEPTVVAGALLGIGFAATVELFDGSYWRVAVAAALLPPLSLAGVAVVGLSGTPVPALLVIVGALTAGTASGGVVGHPTPSVLLRTGAAALCGAVAAGGAALLAIGSGSAGGLRPLLASAMWIAGDGAIGLAVAIGAACVAVVGALFLVPPAAVTVPTGRSSYRTNRIAIATGIAVLTVLALVVLSALTVLSWYVPALESIVDSAVVRGPIAAVTIAAVAVAGFAAVVRGSWVQSEGRRNAVVAFVVGSILGVGLSFAGTVAAGVETSLAVLGFGATAVVLGGVWLGAWLYEGRLLADDTMVPHPVTALAAVLGVGAVVVGTSADVATLDLETVRAGTATLVATAAALFAYDVGRYGRTLTREVGLEADRRAQLVRLGWSGAVAAVGVPVAAVGLVGATVLAPTLSIPATAGVVAAVIAVVGGAWLLVG</sequence>
<evidence type="ECO:0000256" key="1">
    <source>
        <dbReference type="SAM" id="Phobius"/>
    </source>
</evidence>
<feature type="transmembrane region" description="Helical" evidence="1">
    <location>
        <begin position="155"/>
        <end position="183"/>
    </location>
</feature>
<feature type="transmembrane region" description="Helical" evidence="1">
    <location>
        <begin position="329"/>
        <end position="349"/>
    </location>
</feature>
<feature type="transmembrane region" description="Helical" evidence="1">
    <location>
        <begin position="234"/>
        <end position="255"/>
    </location>
</feature>
<feature type="transmembrane region" description="Helical" evidence="1">
    <location>
        <begin position="296"/>
        <end position="317"/>
    </location>
</feature>
<organism evidence="2 3">
    <name type="scientific">Natrinema salaciae</name>
    <dbReference type="NCBI Taxonomy" id="1186196"/>
    <lineage>
        <taxon>Archaea</taxon>
        <taxon>Methanobacteriati</taxon>
        <taxon>Methanobacteriota</taxon>
        <taxon>Stenosarchaea group</taxon>
        <taxon>Halobacteria</taxon>
        <taxon>Halobacteriales</taxon>
        <taxon>Natrialbaceae</taxon>
        <taxon>Natrinema</taxon>
    </lineage>
</organism>